<evidence type="ECO:0000256" key="10">
    <source>
        <dbReference type="RuleBase" id="RU361199"/>
    </source>
</evidence>
<keyword evidence="4 10" id="KW-0479">Metal-binding</keyword>
<dbReference type="GO" id="GO:0030246">
    <property type="term" value="F:carbohydrate binding"/>
    <property type="evidence" value="ECO:0007669"/>
    <property type="project" value="InterPro"/>
</dbReference>
<comment type="similarity">
    <text evidence="2 10">Belongs to the glycosyl hydrolase 38 family.</text>
</comment>
<feature type="domain" description="Glycoside hydrolase family 38 central" evidence="11">
    <location>
        <begin position="386"/>
        <end position="463"/>
    </location>
</feature>
<keyword evidence="10" id="KW-0732">Signal</keyword>
<dbReference type="InterPro" id="IPR011013">
    <property type="entry name" value="Gal_mutarotase_sf_dom"/>
</dbReference>
<feature type="chain" id="PRO_5025711312" description="Alpha-mannosidase" evidence="10">
    <location>
        <begin position="22"/>
        <end position="1022"/>
    </location>
</feature>
<dbReference type="InterPro" id="IPR011330">
    <property type="entry name" value="Glyco_hydro/deAcase_b/a-brl"/>
</dbReference>
<keyword evidence="7" id="KW-1015">Disulfide bond</keyword>
<evidence type="ECO:0000256" key="3">
    <source>
        <dbReference type="ARBA" id="ARBA00012752"/>
    </source>
</evidence>
<evidence type="ECO:0000256" key="4">
    <source>
        <dbReference type="ARBA" id="ARBA00022723"/>
    </source>
</evidence>
<dbReference type="InterPro" id="IPR027291">
    <property type="entry name" value="Glyco_hydro_38_N_sf"/>
</dbReference>
<dbReference type="FunFam" id="1.20.1270.50:FF:000003">
    <property type="entry name" value="Alpha-mannosidase"/>
    <property type="match status" value="1"/>
</dbReference>
<sequence length="1022" mass="116259">MANMIWKVSVCLLCTVVTVCSVSLSAKRPDTTLRFQQSVFPSQQKESTSQCQYEACNAGKPDMLNVHMVAHTHDDVGWLKTVDQYYTGARPEITDVAVQYILDTVIQELRADPKRKFIYVEVAFFYRWWREQHDYMRHIVKGLVNKGQLQFILGGWCMNDEASTHYNAIIDQHTIGFRFLEDTFGECGRPVIGWQIDPFGHSREQASLFAQFGFDGYFFGRLDYQDKDKRMSEKTPEMMWEASADLGEQGFIFTGVNYNGYSPPTGFCFDSHCNDGPIVDDHKLEDYNADVKVKQFLKIVNEQARNYSTNHIMLTMGSDFQFTNAHQNYKNLDKLIQLVNEQERNGVKVNAFYSTPQCYLLALNKANKTWTTKQDDFFPYAHRPYSFWTGYFTSRAALKDYVRKTNNFLQVCKQLDALADLEAKFGSDLKIRDLEQAMGVAQHHDAVSGTSKQAVADDYALRLYKGTVRCQEVIYDSYNKLLSKGSDALPEQHFCPLVNISSCSFTETNTKFTVIAYNPIGRKLVAPIRVPVTAGKFRVLNSQGQTLPSQMISVTDRTKSIPERSNSKANAELYFEALLPALGFSTFFVESTSDTPSEKLAEEEKITERFSMENEHLAVHFDGESGLLSGITMKKENKEVSVGQNFYYYEGHPGNNSKPEFQASGAYIFRPVGGAKKVSTKVISTNVTGELVQEVRQKFNDWTTQVIRLYRNSRFVEFEWTVGPIPIADKIGKEIVSRFNSNLQNADLFYTDSNGREILERKNNYRPTWKLVQTEMIAGNYFPVNSRIYIKDKALDTQLTILTDRSQGGASPIHGSIELMVHRRLLYDDSLGVGEPLNETGSDGKGLVIRGKHYLLLENLAEANSSHRDFAEKLFMQPVTSFSANELTPAEYNKKFATSWSGLKTGTLPDNVHLLTLQGWRAKTILVRLEHFYEKNEDPKLSQPVTVQLKDLFVGLEMVSVQELTLGANKKLEDAKRLMWKVENHGTTKADMSSFVTPLDSSKWGVLLNPMQIRTFQVEIKM</sequence>
<dbReference type="FunFam" id="1.20.1270.50:FF:000002">
    <property type="entry name" value="Alpha-mannosidase"/>
    <property type="match status" value="1"/>
</dbReference>
<evidence type="ECO:0000256" key="8">
    <source>
        <dbReference type="ARBA" id="ARBA00023180"/>
    </source>
</evidence>
<dbReference type="SMART" id="SM00872">
    <property type="entry name" value="Alpha-mann_mid"/>
    <property type="match status" value="1"/>
</dbReference>
<dbReference type="InterPro" id="IPR037094">
    <property type="entry name" value="Glyco_hydro_38_cen_sf"/>
</dbReference>
<dbReference type="GO" id="GO:0005764">
    <property type="term" value="C:lysosome"/>
    <property type="evidence" value="ECO:0007669"/>
    <property type="project" value="TreeGrafter"/>
</dbReference>
<dbReference type="SUPFAM" id="SSF88688">
    <property type="entry name" value="Families 57/38 glycoside transferase middle domain"/>
    <property type="match status" value="1"/>
</dbReference>
<dbReference type="GO" id="GO:0046872">
    <property type="term" value="F:metal ion binding"/>
    <property type="evidence" value="ECO:0007669"/>
    <property type="project" value="UniProtKB-KW"/>
</dbReference>
<evidence type="ECO:0000259" key="11">
    <source>
        <dbReference type="SMART" id="SM00872"/>
    </source>
</evidence>
<comment type="catalytic activity">
    <reaction evidence="1">
        <text>Hydrolysis of terminal, non-reducing alpha-D-mannose residues in alpha-D-mannosides.</text>
        <dbReference type="EC" id="3.2.1.24"/>
    </reaction>
</comment>
<dbReference type="FunFam" id="2.70.98.30:FF:000003">
    <property type="entry name" value="Alpha-mannosidase"/>
    <property type="match status" value="1"/>
</dbReference>
<evidence type="ECO:0000256" key="6">
    <source>
        <dbReference type="ARBA" id="ARBA00022833"/>
    </source>
</evidence>
<dbReference type="Pfam" id="PF07748">
    <property type="entry name" value="Glyco_hydro_38C"/>
    <property type="match status" value="1"/>
</dbReference>
<comment type="cofactor">
    <cofactor evidence="10">
        <name>Zn(2+)</name>
        <dbReference type="ChEBI" id="CHEBI:29105"/>
    </cofactor>
    <text evidence="10">Binds 1 zinc ion per subunit.</text>
</comment>
<protein>
    <recommendedName>
        <fullName evidence="3 10">Alpha-mannosidase</fullName>
        <ecNumber evidence="10">3.2.1.-</ecNumber>
    </recommendedName>
</protein>
<dbReference type="EMBL" id="MN545477">
    <property type="protein sequence ID" value="QHC34068.1"/>
    <property type="molecule type" value="mRNA"/>
</dbReference>
<evidence type="ECO:0000256" key="5">
    <source>
        <dbReference type="ARBA" id="ARBA00022801"/>
    </source>
</evidence>
<dbReference type="Gene3D" id="3.20.110.10">
    <property type="entry name" value="Glycoside hydrolase 38, N terminal domain"/>
    <property type="match status" value="1"/>
</dbReference>
<evidence type="ECO:0000256" key="7">
    <source>
        <dbReference type="ARBA" id="ARBA00023157"/>
    </source>
</evidence>
<proteinExistence type="evidence at transcript level"/>
<organism evidence="12">
    <name type="scientific">Platynereis dumerilii</name>
    <name type="common">Dumeril's clam worm</name>
    <dbReference type="NCBI Taxonomy" id="6359"/>
    <lineage>
        <taxon>Eukaryota</taxon>
        <taxon>Metazoa</taxon>
        <taxon>Spiralia</taxon>
        <taxon>Lophotrochozoa</taxon>
        <taxon>Annelida</taxon>
        <taxon>Polychaeta</taxon>
        <taxon>Errantia</taxon>
        <taxon>Phyllodocida</taxon>
        <taxon>Nereididae</taxon>
        <taxon>Platynereis</taxon>
    </lineage>
</organism>
<dbReference type="Gene3D" id="2.70.98.30">
    <property type="entry name" value="Golgi alpha-mannosidase II, domain 4"/>
    <property type="match status" value="1"/>
</dbReference>
<dbReference type="GO" id="GO:0006013">
    <property type="term" value="P:mannose metabolic process"/>
    <property type="evidence" value="ECO:0007669"/>
    <property type="project" value="InterPro"/>
</dbReference>
<dbReference type="InterPro" id="IPR041147">
    <property type="entry name" value="GH38_C"/>
</dbReference>
<dbReference type="CDD" id="cd10810">
    <property type="entry name" value="GH38N_AMII_LAM_like"/>
    <property type="match status" value="1"/>
</dbReference>
<dbReference type="InterPro" id="IPR050843">
    <property type="entry name" value="Glycosyl_Hydrlase_38"/>
</dbReference>
<name>A0A6B9MQY7_PLADU</name>
<evidence type="ECO:0000256" key="1">
    <source>
        <dbReference type="ARBA" id="ARBA00000365"/>
    </source>
</evidence>
<dbReference type="InterPro" id="IPR011682">
    <property type="entry name" value="Glyco_hydro_38_C"/>
</dbReference>
<dbReference type="InterPro" id="IPR028995">
    <property type="entry name" value="Glyco_hydro_57/38_cen_sf"/>
</dbReference>
<keyword evidence="6 10" id="KW-0862">Zinc</keyword>
<dbReference type="InterPro" id="IPR013780">
    <property type="entry name" value="Glyco_hydro_b"/>
</dbReference>
<reference evidence="12" key="1">
    <citation type="journal article" date="2019" name="Proc. Natl. Acad. Sci. U.S.A.">
        <title>Corazonin signaling integrates energy homeostasis and lunar phase to regulate aspects of growth and sexual maturation in Platynereis.</title>
        <authorList>
            <person name="Andreatta G."/>
            <person name="Broyart C."/>
            <person name="Borghgraef C."/>
            <person name="Vadiwala K."/>
            <person name="Kozin V."/>
            <person name="Polo A."/>
            <person name="Bileck A."/>
            <person name="Beets I."/>
            <person name="Schoofs L."/>
            <person name="Gerner C."/>
            <person name="Raible F."/>
        </authorList>
    </citation>
    <scope>NUCLEOTIDE SEQUENCE</scope>
</reference>
<dbReference type="Gene3D" id="2.60.40.1180">
    <property type="entry name" value="Golgi alpha-mannosidase II"/>
    <property type="match status" value="1"/>
</dbReference>
<dbReference type="SUPFAM" id="SSF74650">
    <property type="entry name" value="Galactose mutarotase-like"/>
    <property type="match status" value="1"/>
</dbReference>
<feature type="signal peptide" evidence="10">
    <location>
        <begin position="1"/>
        <end position="21"/>
    </location>
</feature>
<dbReference type="FunFam" id="3.20.110.10:FF:000001">
    <property type="entry name" value="Alpha-mannosidase"/>
    <property type="match status" value="1"/>
</dbReference>
<keyword evidence="8" id="KW-0325">Glycoprotein</keyword>
<dbReference type="Pfam" id="PF17677">
    <property type="entry name" value="Glyco_hydro38C2"/>
    <property type="match status" value="1"/>
</dbReference>
<evidence type="ECO:0000256" key="9">
    <source>
        <dbReference type="ARBA" id="ARBA00023295"/>
    </source>
</evidence>
<dbReference type="AlphaFoldDB" id="A0A6B9MQY7"/>
<dbReference type="Pfam" id="PF01074">
    <property type="entry name" value="Glyco_hydro_38N"/>
    <property type="match status" value="1"/>
</dbReference>
<dbReference type="InterPro" id="IPR015341">
    <property type="entry name" value="Glyco_hydro_38_cen"/>
</dbReference>
<dbReference type="InterPro" id="IPR000602">
    <property type="entry name" value="Glyco_hydro_38_N"/>
</dbReference>
<keyword evidence="9 10" id="KW-0326">Glycosidase</keyword>
<dbReference type="PANTHER" id="PTHR11607">
    <property type="entry name" value="ALPHA-MANNOSIDASE"/>
    <property type="match status" value="1"/>
</dbReference>
<dbReference type="PANTHER" id="PTHR11607:SF3">
    <property type="entry name" value="LYSOSOMAL ALPHA-MANNOSIDASE"/>
    <property type="match status" value="1"/>
</dbReference>
<dbReference type="SUPFAM" id="SSF88713">
    <property type="entry name" value="Glycoside hydrolase/deacetylase"/>
    <property type="match status" value="1"/>
</dbReference>
<dbReference type="Gene3D" id="1.20.1270.50">
    <property type="entry name" value="Glycoside hydrolase family 38, central domain"/>
    <property type="match status" value="2"/>
</dbReference>
<evidence type="ECO:0000313" key="12">
    <source>
        <dbReference type="EMBL" id="QHC34068.1"/>
    </source>
</evidence>
<dbReference type="GO" id="GO:0004559">
    <property type="term" value="F:alpha-mannosidase activity"/>
    <property type="evidence" value="ECO:0007669"/>
    <property type="project" value="UniProtKB-EC"/>
</dbReference>
<dbReference type="Gene3D" id="2.60.40.1360">
    <property type="match status" value="1"/>
</dbReference>
<evidence type="ECO:0000256" key="2">
    <source>
        <dbReference type="ARBA" id="ARBA00009792"/>
    </source>
</evidence>
<dbReference type="EC" id="3.2.1.-" evidence="10"/>
<keyword evidence="5 10" id="KW-0378">Hydrolase</keyword>
<dbReference type="Pfam" id="PF09261">
    <property type="entry name" value="Alpha-mann_mid"/>
    <property type="match status" value="1"/>
</dbReference>
<accession>A0A6B9MQY7</accession>